<evidence type="ECO:0000256" key="3">
    <source>
        <dbReference type="ARBA" id="ARBA00023204"/>
    </source>
</evidence>
<dbReference type="GO" id="GO:0005634">
    <property type="term" value="C:nucleus"/>
    <property type="evidence" value="ECO:0007669"/>
    <property type="project" value="UniProtKB-SubCell"/>
</dbReference>
<keyword evidence="4" id="KW-0539">Nucleus</keyword>
<evidence type="ECO:0000256" key="4">
    <source>
        <dbReference type="ARBA" id="ARBA00023242"/>
    </source>
</evidence>
<name>A0AAX6FMD9_IRIPA</name>
<evidence type="ECO:0000313" key="8">
    <source>
        <dbReference type="EMBL" id="KAJ6794028.1"/>
    </source>
</evidence>
<dbReference type="Proteomes" id="UP001140949">
    <property type="component" value="Unassembled WGS sequence"/>
</dbReference>
<gene>
    <name evidence="8" type="ORF">M6B38_233635</name>
    <name evidence="9" type="ORF">M6B38_410225</name>
</gene>
<feature type="region of interest" description="Disordered" evidence="5">
    <location>
        <begin position="15"/>
        <end position="43"/>
    </location>
</feature>
<organism evidence="9 10">
    <name type="scientific">Iris pallida</name>
    <name type="common">Sweet iris</name>
    <dbReference type="NCBI Taxonomy" id="29817"/>
    <lineage>
        <taxon>Eukaryota</taxon>
        <taxon>Viridiplantae</taxon>
        <taxon>Streptophyta</taxon>
        <taxon>Embryophyta</taxon>
        <taxon>Tracheophyta</taxon>
        <taxon>Spermatophyta</taxon>
        <taxon>Magnoliopsida</taxon>
        <taxon>Liliopsida</taxon>
        <taxon>Asparagales</taxon>
        <taxon>Iridaceae</taxon>
        <taxon>Iridoideae</taxon>
        <taxon>Irideae</taxon>
        <taxon>Iris</taxon>
    </lineage>
</organism>
<evidence type="ECO:0000256" key="2">
    <source>
        <dbReference type="ARBA" id="ARBA00022763"/>
    </source>
</evidence>
<evidence type="ECO:0000259" key="6">
    <source>
        <dbReference type="Pfam" id="PF12253"/>
    </source>
</evidence>
<dbReference type="EMBL" id="JANAVB010042617">
    <property type="protein sequence ID" value="KAJ6794028.1"/>
    <property type="molecule type" value="Genomic_DNA"/>
</dbReference>
<sequence length="1027" mass="116044">MAGVVTIDSDAADDSNKMIIDSRSQTTKEGTEKGLEKGGDMIDGIPVVNPKDLEMERKMVVLSKNEKEFEKKVKKGRFPGKQETLLGYLRICPKETKQSDVLAKELNCFEDTSKGVTPNREDSLLATDKEDVLENRMSQGGFAEASKQLQTCMKHQDNSVENLGFAVLNRVPAEDLTPGVYADLMNVDLLPAEALKQSQAATKCQEKKASKPLKRKRATVDKSVMCNDKESLAKECRQELNELFEYYKEFSGQKLIFEESKISNNSLIACLVEESNLPFSKLVDEVYENLKGKEGVTLASVRSAVLSVGQRMMYGIANADADVLEDESQLCLWCWEVRDMKLLNRSYRGILNVRRIGRRKIHERISALSDTLSVLSAPEYRENYNNDLIKASAKLGKALNGEGIHSLVERLKKKSEAEIAANESRLKEKASIKEGERKMRYMEKENKRIERDIQKEKSQNEKALKRLQDEAEKEEKCREKEELELKKQLKKQQDEAEKDQKRREKEDAEMKKQLAIQKQASIMQRFLKSKSNNNQEVIMGKVPSMKEPMDGLACKEEVVVNATTSAMDCIFSQQGSLPNEDLRNLHVASWRTLSHCNRSCHWGVRRKPRTGLFSELKLQGASSEVGPLEKIDTPNKVVASYKMNNSGERSLDKLSDEAEDSSQSDVCIATPSIQIVHKKLLQFDKSHRPAYYGIWPKKSSIIGPRCPFNKDPDLDYDVDSDEEWEEDEPGESLSDCDKDNEDESLDEKISKVEDEDDIEDDFVVPDGYLSENEGVQVDGSADSIENEPSSLPYCFKSEDESEEIKVFLQQQKCLRNFTEQALRKGHPLVISNLRHESLKLLMSEDLDGTNKVEHICLQALSMQTCPGGPMIVISIDQSPSTDNNDMSQSQGDNNSTSTATVVTISDSDLSEFVWTIRSNPYGINKVVESLQPKFPNIAKCQLRNKIREISDFVDNRWQVKKEVLEKLGLSTSPETGRRRKGIATYFTKRCLPPEGKGIVSGASPQPCSKIKRLDDNEDHCSYIDIKY</sequence>
<dbReference type="EMBL" id="JANAVB010027800">
    <property type="protein sequence ID" value="KAJ6817509.1"/>
    <property type="molecule type" value="Genomic_DNA"/>
</dbReference>
<feature type="region of interest" description="Disordered" evidence="5">
    <location>
        <begin position="437"/>
        <end position="511"/>
    </location>
</feature>
<dbReference type="PANTHER" id="PTHR15272">
    <property type="entry name" value="CHROMATIN ASSEMBLY FACTOR 1 SUBUNIT A CAF-1 SUBUNIT A"/>
    <property type="match status" value="1"/>
</dbReference>
<evidence type="ECO:0000259" key="7">
    <source>
        <dbReference type="Pfam" id="PF21796"/>
    </source>
</evidence>
<dbReference type="GO" id="GO:0006281">
    <property type="term" value="P:DNA repair"/>
    <property type="evidence" value="ECO:0007669"/>
    <property type="project" value="UniProtKB-KW"/>
</dbReference>
<comment type="subcellular location">
    <subcellularLocation>
        <location evidence="1">Nucleus</location>
    </subcellularLocation>
</comment>
<dbReference type="Pfam" id="PF12253">
    <property type="entry name" value="CAF1A_dimeriz"/>
    <property type="match status" value="1"/>
</dbReference>
<evidence type="ECO:0000256" key="5">
    <source>
        <dbReference type="SAM" id="MobiDB-lite"/>
    </source>
</evidence>
<dbReference type="InterPro" id="IPR022043">
    <property type="entry name" value="CAF1A_DD"/>
</dbReference>
<feature type="domain" description="Chromatin assembly factor 1 subunit Cac1-like C-terminal" evidence="7">
    <location>
        <begin position="909"/>
        <end position="959"/>
    </location>
</feature>
<feature type="domain" description="Chromatin assembly factor 1 subunit A dimerization" evidence="6">
    <location>
        <begin position="679"/>
        <end position="747"/>
    </location>
</feature>
<proteinExistence type="predicted"/>
<evidence type="ECO:0000256" key="1">
    <source>
        <dbReference type="ARBA" id="ARBA00004123"/>
    </source>
</evidence>
<feature type="region of interest" description="Disordered" evidence="5">
    <location>
        <begin position="876"/>
        <end position="897"/>
    </location>
</feature>
<feature type="compositionally biased region" description="Acidic residues" evidence="5">
    <location>
        <begin position="714"/>
        <end position="730"/>
    </location>
</feature>
<dbReference type="GO" id="GO:0033186">
    <property type="term" value="C:CAF-1 complex"/>
    <property type="evidence" value="ECO:0007669"/>
    <property type="project" value="TreeGrafter"/>
</dbReference>
<evidence type="ECO:0000313" key="10">
    <source>
        <dbReference type="Proteomes" id="UP001140949"/>
    </source>
</evidence>
<dbReference type="Pfam" id="PF21796">
    <property type="entry name" value="Cac1_C"/>
    <property type="match status" value="1"/>
</dbReference>
<feature type="region of interest" description="Disordered" evidence="5">
    <location>
        <begin position="712"/>
        <end position="742"/>
    </location>
</feature>
<reference evidence="9" key="2">
    <citation type="submission" date="2023-04" db="EMBL/GenBank/DDBJ databases">
        <authorList>
            <person name="Bruccoleri R.E."/>
            <person name="Oakeley E.J."/>
            <person name="Faust A.-M."/>
            <person name="Dessus-Babus S."/>
            <person name="Altorfer M."/>
            <person name="Burckhardt D."/>
            <person name="Oertli M."/>
            <person name="Naumann U."/>
            <person name="Petersen F."/>
            <person name="Wong J."/>
        </authorList>
    </citation>
    <scope>NUCLEOTIDE SEQUENCE</scope>
    <source>
        <strain evidence="9">GSM-AAB239-AS_SAM_17_03QT</strain>
        <tissue evidence="9">Leaf</tissue>
    </source>
</reference>
<protein>
    <submittedName>
        <fullName evidence="9">Chromatin assembly factor 1 subunit FSM</fullName>
    </submittedName>
</protein>
<dbReference type="GO" id="GO:0006334">
    <property type="term" value="P:nucleosome assembly"/>
    <property type="evidence" value="ECO:0007669"/>
    <property type="project" value="TreeGrafter"/>
</dbReference>
<reference evidence="9" key="1">
    <citation type="journal article" date="2023" name="GigaByte">
        <title>Genome assembly of the bearded iris, Iris pallida Lam.</title>
        <authorList>
            <person name="Bruccoleri R.E."/>
            <person name="Oakeley E.J."/>
            <person name="Faust A.M.E."/>
            <person name="Altorfer M."/>
            <person name="Dessus-Babus S."/>
            <person name="Burckhardt D."/>
            <person name="Oertli M."/>
            <person name="Naumann U."/>
            <person name="Petersen F."/>
            <person name="Wong J."/>
        </authorList>
    </citation>
    <scope>NUCLEOTIDE SEQUENCE</scope>
    <source>
        <strain evidence="9">GSM-AAB239-AS_SAM_17_03QT</strain>
    </source>
</reference>
<feature type="compositionally biased region" description="Basic and acidic residues" evidence="5">
    <location>
        <begin position="29"/>
        <end position="40"/>
    </location>
</feature>
<evidence type="ECO:0000313" key="9">
    <source>
        <dbReference type="EMBL" id="KAJ6817509.1"/>
    </source>
</evidence>
<comment type="caution">
    <text evidence="9">The sequence shown here is derived from an EMBL/GenBank/DDBJ whole genome shotgun (WGS) entry which is preliminary data.</text>
</comment>
<accession>A0AAX6FMD9</accession>
<dbReference type="InterPro" id="IPR048800">
    <property type="entry name" value="Cac1-like_C"/>
</dbReference>
<keyword evidence="3" id="KW-0234">DNA repair</keyword>
<dbReference type="AlphaFoldDB" id="A0AAX6FMD9"/>
<dbReference type="PANTHER" id="PTHR15272:SF0">
    <property type="entry name" value="CHROMATIN ASSEMBLY FACTOR 1 SUBUNIT A"/>
    <property type="match status" value="1"/>
</dbReference>
<keyword evidence="10" id="KW-1185">Reference proteome</keyword>
<keyword evidence="2" id="KW-0227">DNA damage</keyword>